<comment type="caution">
    <text evidence="2">The sequence shown here is derived from an EMBL/GenBank/DDBJ whole genome shotgun (WGS) entry which is preliminary data.</text>
</comment>
<proteinExistence type="predicted"/>
<dbReference type="SUPFAM" id="SSF55729">
    <property type="entry name" value="Acyl-CoA N-acyltransferases (Nat)"/>
    <property type="match status" value="1"/>
</dbReference>
<dbReference type="Gene3D" id="3.40.630.30">
    <property type="match status" value="1"/>
</dbReference>
<dbReference type="PROSITE" id="PS51186">
    <property type="entry name" value="GNAT"/>
    <property type="match status" value="1"/>
</dbReference>
<dbReference type="Proteomes" id="UP001296104">
    <property type="component" value="Unassembled WGS sequence"/>
</dbReference>
<evidence type="ECO:0000313" key="2">
    <source>
        <dbReference type="EMBL" id="CAK3977614.1"/>
    </source>
</evidence>
<dbReference type="InterPro" id="IPR016181">
    <property type="entry name" value="Acyl_CoA_acyltransferase"/>
</dbReference>
<accession>A0AAI8YXB2</accession>
<dbReference type="EMBL" id="CAVMBE010000018">
    <property type="protein sequence ID" value="CAK3977614.1"/>
    <property type="molecule type" value="Genomic_DNA"/>
</dbReference>
<evidence type="ECO:0000313" key="3">
    <source>
        <dbReference type="Proteomes" id="UP001296104"/>
    </source>
</evidence>
<evidence type="ECO:0000259" key="1">
    <source>
        <dbReference type="PROSITE" id="PS51186"/>
    </source>
</evidence>
<organism evidence="2 3">
    <name type="scientific">Lecanosticta acicola</name>
    <dbReference type="NCBI Taxonomy" id="111012"/>
    <lineage>
        <taxon>Eukaryota</taxon>
        <taxon>Fungi</taxon>
        <taxon>Dikarya</taxon>
        <taxon>Ascomycota</taxon>
        <taxon>Pezizomycotina</taxon>
        <taxon>Dothideomycetes</taxon>
        <taxon>Dothideomycetidae</taxon>
        <taxon>Mycosphaerellales</taxon>
        <taxon>Mycosphaerellaceae</taxon>
        <taxon>Lecanosticta</taxon>
    </lineage>
</organism>
<dbReference type="InterPro" id="IPR052523">
    <property type="entry name" value="Trichothecene_AcTrans"/>
</dbReference>
<sequence>MPVRPATYADLLPASKFLAKAFEDEYLFGEYMHPHRKEYPGDFYLTFLRNFLRIPYVSGAMDAILVSYKENEQGQEQVTGIAVWKRNSAHPGSKSLFATAKIRAMEWYNNYFEPFLCPNRAIDPSRQSILGDNWPFIQHHWTGSRAEVWDLALLGVDPSQGGQGFGKELVSWGLEKAKGEGVGCSVVSAEGKEGFYERCGFTIVGTVRDEGGDENPMNRHKIRGGTILFWDNGRDLSGVKKYGES</sequence>
<reference evidence="2" key="1">
    <citation type="submission" date="2023-11" db="EMBL/GenBank/DDBJ databases">
        <authorList>
            <person name="Alioto T."/>
            <person name="Alioto T."/>
            <person name="Gomez Garrido J."/>
        </authorList>
    </citation>
    <scope>NUCLEOTIDE SEQUENCE</scope>
</reference>
<dbReference type="InterPro" id="IPR000182">
    <property type="entry name" value="GNAT_dom"/>
</dbReference>
<protein>
    <recommendedName>
        <fullName evidence="1">N-acetyltransferase domain-containing protein</fullName>
    </recommendedName>
</protein>
<name>A0AAI8YXB2_9PEZI</name>
<dbReference type="GO" id="GO:0016747">
    <property type="term" value="F:acyltransferase activity, transferring groups other than amino-acyl groups"/>
    <property type="evidence" value="ECO:0007669"/>
    <property type="project" value="InterPro"/>
</dbReference>
<dbReference type="PANTHER" id="PTHR42791:SF16">
    <property type="entry name" value="N-ACETYLTRANSFERASE DOMAIN-CONTAINING PROTEIN"/>
    <property type="match status" value="1"/>
</dbReference>
<dbReference type="PANTHER" id="PTHR42791">
    <property type="entry name" value="GNAT FAMILY ACETYLTRANSFERASE"/>
    <property type="match status" value="1"/>
</dbReference>
<dbReference type="CDD" id="cd04301">
    <property type="entry name" value="NAT_SF"/>
    <property type="match status" value="1"/>
</dbReference>
<dbReference type="Pfam" id="PF13508">
    <property type="entry name" value="Acetyltransf_7"/>
    <property type="match status" value="1"/>
</dbReference>
<dbReference type="AlphaFoldDB" id="A0AAI8YXB2"/>
<feature type="domain" description="N-acetyltransferase" evidence="1">
    <location>
        <begin position="91"/>
        <end position="222"/>
    </location>
</feature>
<keyword evidence="3" id="KW-1185">Reference proteome</keyword>
<gene>
    <name evidence="2" type="ORF">LECACI_7A003708</name>
</gene>